<dbReference type="GO" id="GO:0016787">
    <property type="term" value="F:hydrolase activity"/>
    <property type="evidence" value="ECO:0007669"/>
    <property type="project" value="UniProtKB-KW"/>
</dbReference>
<keyword evidence="1" id="KW-0479">Metal-binding</keyword>
<dbReference type="InterPro" id="IPR002933">
    <property type="entry name" value="Peptidase_M20"/>
</dbReference>
<dbReference type="SUPFAM" id="SSF55031">
    <property type="entry name" value="Bacterial exopeptidase dimerisation domain"/>
    <property type="match status" value="1"/>
</dbReference>
<dbReference type="Gene3D" id="3.40.630.10">
    <property type="entry name" value="Zn peptidases"/>
    <property type="match status" value="1"/>
</dbReference>
<keyword evidence="2" id="KW-0378">Hydrolase</keyword>
<dbReference type="RefSeq" id="WP_211863694.1">
    <property type="nucleotide sequence ID" value="NZ_JAAEDM010000065.1"/>
</dbReference>
<dbReference type="EMBL" id="JAAEDM010000065">
    <property type="protein sequence ID" value="MBR0673283.1"/>
    <property type="molecule type" value="Genomic_DNA"/>
</dbReference>
<evidence type="ECO:0000259" key="3">
    <source>
        <dbReference type="Pfam" id="PF07687"/>
    </source>
</evidence>
<dbReference type="Pfam" id="PF07687">
    <property type="entry name" value="M20_dimer"/>
    <property type="match status" value="1"/>
</dbReference>
<gene>
    <name evidence="4" type="ORF">GXW76_19060</name>
</gene>
<dbReference type="InterPro" id="IPR011650">
    <property type="entry name" value="Peptidase_M20_dimer"/>
</dbReference>
<protein>
    <submittedName>
        <fullName evidence="4">M20/M25/M40 family metallo-hydrolase</fullName>
    </submittedName>
</protein>
<dbReference type="SUPFAM" id="SSF53187">
    <property type="entry name" value="Zn-dependent exopeptidases"/>
    <property type="match status" value="1"/>
</dbReference>
<keyword evidence="5" id="KW-1185">Reference proteome</keyword>
<dbReference type="AlphaFoldDB" id="A0A9X9X1K4"/>
<proteinExistence type="predicted"/>
<dbReference type="PANTHER" id="PTHR43808:SF17">
    <property type="entry name" value="PEPTIDASE M20"/>
    <property type="match status" value="1"/>
</dbReference>
<dbReference type="PANTHER" id="PTHR43808">
    <property type="entry name" value="ACETYLORNITHINE DEACETYLASE"/>
    <property type="match status" value="1"/>
</dbReference>
<accession>A0A9X9X1K4</accession>
<name>A0A9X9X1K4_9PROT</name>
<organism evidence="4 5">
    <name type="scientific">Neoroseomonas soli</name>
    <dbReference type="NCBI Taxonomy" id="1081025"/>
    <lineage>
        <taxon>Bacteria</taxon>
        <taxon>Pseudomonadati</taxon>
        <taxon>Pseudomonadota</taxon>
        <taxon>Alphaproteobacteria</taxon>
        <taxon>Acetobacterales</taxon>
        <taxon>Acetobacteraceae</taxon>
        <taxon>Neoroseomonas</taxon>
    </lineage>
</organism>
<dbReference type="InterPro" id="IPR036264">
    <property type="entry name" value="Bact_exopeptidase_dim_dom"/>
</dbReference>
<dbReference type="Gene3D" id="3.30.70.360">
    <property type="match status" value="1"/>
</dbReference>
<feature type="domain" description="Peptidase M20 dimerisation" evidence="3">
    <location>
        <begin position="195"/>
        <end position="289"/>
    </location>
</feature>
<sequence>MNPTETIAAIRADERFAKASATLAAEHDRIVRDVVTLTEIPSPPFGEEKRAAAYLEMLRAHGLDEVEQDEIGNVMGLRRGFGNGDILVVAAHLDTVFPAGTDVRVRREGTKLFAPGVSDDTWSLAVNLGFIRALDAAGIRTRHDILFVGDVGEEGLGDLRGVRHLFAKSRHRARFRAFLTVDSPEVAQIVAGGVGSRRYRVTFRGPGGHSYSAFGLVNPMYAMAEAARGLAAVEVPKSPPTTHCVSVVSGGTSINAIANAVTIEVDLRSASAAELDKLDKRFLQIVDEAVATENAARSTSAGVITAELTRVGDRPAGETPAGAPIRDFAAASVSAEGYTPSFEFSSTDANVPMSLGIPALKVGAGGRGGRAHSLEEWLDVEPQECLRGMRTSLATILALAGMEGIG</sequence>
<dbReference type="Pfam" id="PF01546">
    <property type="entry name" value="Peptidase_M20"/>
    <property type="match status" value="1"/>
</dbReference>
<evidence type="ECO:0000256" key="1">
    <source>
        <dbReference type="ARBA" id="ARBA00022723"/>
    </source>
</evidence>
<reference evidence="4" key="2">
    <citation type="journal article" date="2021" name="Syst. Appl. Microbiol.">
        <title>Roseomonas hellenica sp. nov., isolated from roots of wild-growing Alkanna tinctoria.</title>
        <authorList>
            <person name="Rat A."/>
            <person name="Naranjo H.D."/>
            <person name="Lebbe L."/>
            <person name="Cnockaert M."/>
            <person name="Krigas N."/>
            <person name="Grigoriadou K."/>
            <person name="Maloupa E."/>
            <person name="Willems A."/>
        </authorList>
    </citation>
    <scope>NUCLEOTIDE SEQUENCE</scope>
    <source>
        <strain evidence="4">LMG 31231</strain>
    </source>
</reference>
<comment type="caution">
    <text evidence="4">The sequence shown here is derived from an EMBL/GenBank/DDBJ whole genome shotgun (WGS) entry which is preliminary data.</text>
</comment>
<evidence type="ECO:0000313" key="5">
    <source>
        <dbReference type="Proteomes" id="UP001138751"/>
    </source>
</evidence>
<evidence type="ECO:0000256" key="2">
    <source>
        <dbReference type="ARBA" id="ARBA00022801"/>
    </source>
</evidence>
<evidence type="ECO:0000313" key="4">
    <source>
        <dbReference type="EMBL" id="MBR0673283.1"/>
    </source>
</evidence>
<dbReference type="Proteomes" id="UP001138751">
    <property type="component" value="Unassembled WGS sequence"/>
</dbReference>
<reference evidence="4" key="1">
    <citation type="submission" date="2020-01" db="EMBL/GenBank/DDBJ databases">
        <authorList>
            <person name="Rat A."/>
        </authorList>
    </citation>
    <scope>NUCLEOTIDE SEQUENCE</scope>
    <source>
        <strain evidence="4">LMG 31231</strain>
    </source>
</reference>
<dbReference type="InterPro" id="IPR050072">
    <property type="entry name" value="Peptidase_M20A"/>
</dbReference>
<dbReference type="GO" id="GO:0046872">
    <property type="term" value="F:metal ion binding"/>
    <property type="evidence" value="ECO:0007669"/>
    <property type="project" value="UniProtKB-KW"/>
</dbReference>